<sequence length="407" mass="43031">MREVIWLEGEAWRLREHDRHAATACYELACTHARELIVAEPQQADTWYRLGSMLYTLGEWYLEAGDHAAATTALDGAESAYTRQGEAETGELIADVVLRRARVHAAAGRPLSAIVDAQHAALSALDPGWPMESTARVLAHVGLVQLIIGGDPDLAAAAADRSVRGYLSMSRTFDPAALAPAHAIALRVAANVSRVVHASAGRDDMARAAHTLVMATGGPIECPGSEYIRANQPTLARVLAAADSGVLPPSFTAAAPEDRILVPAMRCDAQPGLGLAKTLARLQFAVPGRDQILLGLEAHALFAAASQEGATSPQGQSGDFAPTWAAVAVNFGQRMFEQDDLSAAADAVGWLNGIIGRLVPRALIDSDVRAVVLDCLHWQHRVHAATGDTKAAGRVSRTITTLTDPAP</sequence>
<organism evidence="1 2">
    <name type="scientific">Nocardia aurantia</name>
    <dbReference type="NCBI Taxonomy" id="2585199"/>
    <lineage>
        <taxon>Bacteria</taxon>
        <taxon>Bacillati</taxon>
        <taxon>Actinomycetota</taxon>
        <taxon>Actinomycetes</taxon>
        <taxon>Mycobacteriales</taxon>
        <taxon>Nocardiaceae</taxon>
        <taxon>Nocardia</taxon>
    </lineage>
</organism>
<protein>
    <recommendedName>
        <fullName evidence="3">Tetratricopeptide repeat protein</fullName>
    </recommendedName>
</protein>
<dbReference type="EMBL" id="WEGI01000003">
    <property type="protein sequence ID" value="MQY26074.1"/>
    <property type="molecule type" value="Genomic_DNA"/>
</dbReference>
<dbReference type="AlphaFoldDB" id="A0A7K0DMM8"/>
<reference evidence="1 2" key="1">
    <citation type="submission" date="2019-10" db="EMBL/GenBank/DDBJ databases">
        <title>Nocardia macrotermitis sp. nov. and Nocardia aurantia sp. nov., isolated from the gut of fungus growing-termite Macrotermes natalensis.</title>
        <authorList>
            <person name="Benndorf R."/>
            <person name="Schwitalla J."/>
            <person name="Martin K."/>
            <person name="De Beer W."/>
            <person name="Kaster A.-K."/>
            <person name="Vollmers J."/>
            <person name="Poulsen M."/>
            <person name="Beemelmanns C."/>
        </authorList>
    </citation>
    <scope>NUCLEOTIDE SEQUENCE [LARGE SCALE GENOMIC DNA]</scope>
    <source>
        <strain evidence="1 2">RB56</strain>
    </source>
</reference>
<keyword evidence="2" id="KW-1185">Reference proteome</keyword>
<accession>A0A7K0DMM8</accession>
<proteinExistence type="predicted"/>
<comment type="caution">
    <text evidence="1">The sequence shown here is derived from an EMBL/GenBank/DDBJ whole genome shotgun (WGS) entry which is preliminary data.</text>
</comment>
<evidence type="ECO:0000313" key="2">
    <source>
        <dbReference type="Proteomes" id="UP000431401"/>
    </source>
</evidence>
<dbReference type="SUPFAM" id="SSF48452">
    <property type="entry name" value="TPR-like"/>
    <property type="match status" value="1"/>
</dbReference>
<dbReference type="Gene3D" id="1.25.40.10">
    <property type="entry name" value="Tetratricopeptide repeat domain"/>
    <property type="match status" value="1"/>
</dbReference>
<evidence type="ECO:0000313" key="1">
    <source>
        <dbReference type="EMBL" id="MQY26074.1"/>
    </source>
</evidence>
<name>A0A7K0DMM8_9NOCA</name>
<gene>
    <name evidence="1" type="ORF">NRB56_16340</name>
</gene>
<dbReference type="InterPro" id="IPR011990">
    <property type="entry name" value="TPR-like_helical_dom_sf"/>
</dbReference>
<evidence type="ECO:0008006" key="3">
    <source>
        <dbReference type="Google" id="ProtNLM"/>
    </source>
</evidence>
<dbReference type="Proteomes" id="UP000431401">
    <property type="component" value="Unassembled WGS sequence"/>
</dbReference>